<feature type="non-terminal residue" evidence="3">
    <location>
        <position position="1"/>
    </location>
</feature>
<gene>
    <name evidence="3" type="ORF">ACJMK2_025853</name>
</gene>
<dbReference type="PANTHER" id="PTHR10913:SF81">
    <property type="entry name" value="KAZAL-LIKE DOMAIN-CONTAINING PROTEIN"/>
    <property type="match status" value="1"/>
</dbReference>
<keyword evidence="1" id="KW-1015">Disulfide bond</keyword>
<proteinExistence type="predicted"/>
<evidence type="ECO:0000256" key="1">
    <source>
        <dbReference type="ARBA" id="ARBA00023157"/>
    </source>
</evidence>
<accession>A0ABD3XL92</accession>
<evidence type="ECO:0000313" key="4">
    <source>
        <dbReference type="Proteomes" id="UP001634394"/>
    </source>
</evidence>
<dbReference type="AlphaFoldDB" id="A0ABD3XL92"/>
<evidence type="ECO:0000313" key="3">
    <source>
        <dbReference type="EMBL" id="KAL3885817.1"/>
    </source>
</evidence>
<dbReference type="Gene3D" id="3.30.60.30">
    <property type="match status" value="2"/>
</dbReference>
<dbReference type="PANTHER" id="PTHR10913">
    <property type="entry name" value="FOLLISTATIN-RELATED"/>
    <property type="match status" value="1"/>
</dbReference>
<comment type="caution">
    <text evidence="3">The sequence shown here is derived from an EMBL/GenBank/DDBJ whole genome shotgun (WGS) entry which is preliminary data.</text>
</comment>
<dbReference type="Pfam" id="PF07648">
    <property type="entry name" value="Kazal_2"/>
    <property type="match status" value="2"/>
</dbReference>
<dbReference type="InterPro" id="IPR002350">
    <property type="entry name" value="Kazal_dom"/>
</dbReference>
<organism evidence="3 4">
    <name type="scientific">Sinanodonta woodiana</name>
    <name type="common">Chinese pond mussel</name>
    <name type="synonym">Anodonta woodiana</name>
    <dbReference type="NCBI Taxonomy" id="1069815"/>
    <lineage>
        <taxon>Eukaryota</taxon>
        <taxon>Metazoa</taxon>
        <taxon>Spiralia</taxon>
        <taxon>Lophotrochozoa</taxon>
        <taxon>Mollusca</taxon>
        <taxon>Bivalvia</taxon>
        <taxon>Autobranchia</taxon>
        <taxon>Heteroconchia</taxon>
        <taxon>Palaeoheterodonta</taxon>
        <taxon>Unionida</taxon>
        <taxon>Unionoidea</taxon>
        <taxon>Unionidae</taxon>
        <taxon>Unioninae</taxon>
        <taxon>Sinanodonta</taxon>
    </lineage>
</organism>
<name>A0ABD3XL92_SINWO</name>
<dbReference type="InterPro" id="IPR050653">
    <property type="entry name" value="Prot_Inhib_GrowthFact_Antg"/>
</dbReference>
<dbReference type="EMBL" id="JBJQND010000002">
    <property type="protein sequence ID" value="KAL3885817.1"/>
    <property type="molecule type" value="Genomic_DNA"/>
</dbReference>
<dbReference type="SMART" id="SM00280">
    <property type="entry name" value="KAZAL"/>
    <property type="match status" value="2"/>
</dbReference>
<dbReference type="InterPro" id="IPR036058">
    <property type="entry name" value="Kazal_dom_sf"/>
</dbReference>
<protein>
    <recommendedName>
        <fullName evidence="2">Kazal-like domain-containing protein</fullName>
    </recommendedName>
</protein>
<reference evidence="3 4" key="1">
    <citation type="submission" date="2024-11" db="EMBL/GenBank/DDBJ databases">
        <title>Chromosome-level genome assembly of the freshwater bivalve Anodonta woodiana.</title>
        <authorList>
            <person name="Chen X."/>
        </authorList>
    </citation>
    <scope>NUCLEOTIDE SEQUENCE [LARGE SCALE GENOMIC DNA]</scope>
    <source>
        <strain evidence="3">MN2024</strain>
        <tissue evidence="3">Gills</tissue>
    </source>
</reference>
<dbReference type="Proteomes" id="UP001634394">
    <property type="component" value="Unassembled WGS sequence"/>
</dbReference>
<dbReference type="CDD" id="cd00104">
    <property type="entry name" value="KAZAL_FS"/>
    <property type="match status" value="1"/>
</dbReference>
<dbReference type="PROSITE" id="PS51465">
    <property type="entry name" value="KAZAL_2"/>
    <property type="match status" value="1"/>
</dbReference>
<keyword evidence="4" id="KW-1185">Reference proteome</keyword>
<dbReference type="SUPFAM" id="SSF100895">
    <property type="entry name" value="Kazal-type serine protease inhibitors"/>
    <property type="match status" value="2"/>
</dbReference>
<feature type="non-terminal residue" evidence="3">
    <location>
        <position position="153"/>
    </location>
</feature>
<feature type="domain" description="Kazal-like" evidence="2">
    <location>
        <begin position="100"/>
        <end position="153"/>
    </location>
</feature>
<evidence type="ECO:0000259" key="2">
    <source>
        <dbReference type="PROSITE" id="PS51465"/>
    </source>
</evidence>
<sequence>LILVTCKSIRRTERNIQDQCVQVLHMDCVNHYVPEGDETICCTNNKTYANLCEYAKAKCQGQHMHIHYLGACVNHSSNPEQTTPFTSTIGTTKHFHLSQRIEELFCSQRDSIPCDTTLNPVCATDGKFYQNSCEYTKARCVKSNTAVTRTGNV</sequence>